<accession>A0AB35ZDC7</accession>
<organism evidence="2 3">
    <name type="scientific">Segatella copri</name>
    <dbReference type="NCBI Taxonomy" id="165179"/>
    <lineage>
        <taxon>Bacteria</taxon>
        <taxon>Pseudomonadati</taxon>
        <taxon>Bacteroidota</taxon>
        <taxon>Bacteroidia</taxon>
        <taxon>Bacteroidales</taxon>
        <taxon>Prevotellaceae</taxon>
        <taxon>Segatella</taxon>
    </lineage>
</organism>
<proteinExistence type="predicted"/>
<evidence type="ECO:0000313" key="3">
    <source>
        <dbReference type="Proteomes" id="UP000390763"/>
    </source>
</evidence>
<dbReference type="EMBL" id="VZBT01000013">
    <property type="protein sequence ID" value="MQO02809.1"/>
    <property type="molecule type" value="Genomic_DNA"/>
</dbReference>
<gene>
    <name evidence="2" type="ORF">F7D62_01490</name>
</gene>
<name>A0AB35ZDC7_9BACT</name>
<dbReference type="RefSeq" id="WP_153088277.1">
    <property type="nucleotide sequence ID" value="NZ_VZAO01000224.1"/>
</dbReference>
<keyword evidence="1" id="KW-0812">Transmembrane</keyword>
<evidence type="ECO:0000256" key="1">
    <source>
        <dbReference type="SAM" id="Phobius"/>
    </source>
</evidence>
<feature type="transmembrane region" description="Helical" evidence="1">
    <location>
        <begin position="50"/>
        <end position="70"/>
    </location>
</feature>
<feature type="transmembrane region" description="Helical" evidence="1">
    <location>
        <begin position="171"/>
        <end position="188"/>
    </location>
</feature>
<protein>
    <submittedName>
        <fullName evidence="2">Uncharacterized protein</fullName>
    </submittedName>
</protein>
<keyword evidence="1" id="KW-0472">Membrane</keyword>
<comment type="caution">
    <text evidence="2">The sequence shown here is derived from an EMBL/GenBank/DDBJ whole genome shotgun (WGS) entry which is preliminary data.</text>
</comment>
<reference evidence="3" key="1">
    <citation type="submission" date="2019-09" db="EMBL/GenBank/DDBJ databases">
        <title>Distinct polysaccharide growth profiles of human intestinal Prevotella copri isolates.</title>
        <authorList>
            <person name="Fehlner-Peach H."/>
            <person name="Magnabosco C."/>
            <person name="Raghavan V."/>
            <person name="Scher J.U."/>
            <person name="Tett A."/>
            <person name="Cox L.M."/>
            <person name="Gottsegen C."/>
            <person name="Watters A."/>
            <person name="Wiltshire- Gordon J.D."/>
            <person name="Segata N."/>
            <person name="Bonneau R."/>
            <person name="Littman D.R."/>
        </authorList>
    </citation>
    <scope>NUCLEOTIDE SEQUENCE [LARGE SCALE GENOMIC DNA]</scope>
    <source>
        <strain evidence="3">iAK279</strain>
    </source>
</reference>
<evidence type="ECO:0000313" key="2">
    <source>
        <dbReference type="EMBL" id="MQO02809.1"/>
    </source>
</evidence>
<feature type="transmembrane region" description="Helical" evidence="1">
    <location>
        <begin position="20"/>
        <end position="38"/>
    </location>
</feature>
<dbReference type="AlphaFoldDB" id="A0AB35ZDC7"/>
<dbReference type="Proteomes" id="UP000390763">
    <property type="component" value="Unassembled WGS sequence"/>
</dbReference>
<feature type="transmembrane region" description="Helical" evidence="1">
    <location>
        <begin position="203"/>
        <end position="221"/>
    </location>
</feature>
<sequence>MDQNAKNERDKKYNLWARRMPAVICLIFPFSIFLVIAFSQESVKQNEIVWYVTKALAWGGAIFTALMFLLKAVIRDFSAMIVDNVFFNELCYSHYMCRILMKKGRGISEASYNKIVNYQKDKKKIDIEENGIGKAEKNKRIKDVVYNIKNETREDNIVFEYNCFYGFYRNLFGGTIISLVLVFFSSRIFDSLISSTGIPITDYLYPVLIIIMVLSLIFMYYNDRKYAIKMFNSYLTTIDNQTE</sequence>
<keyword evidence="1" id="KW-1133">Transmembrane helix</keyword>